<gene>
    <name evidence="2" type="ORF">Pla52n_01520</name>
</gene>
<feature type="compositionally biased region" description="Polar residues" evidence="1">
    <location>
        <begin position="177"/>
        <end position="189"/>
    </location>
</feature>
<feature type="region of interest" description="Disordered" evidence="1">
    <location>
        <begin position="1"/>
        <end position="37"/>
    </location>
</feature>
<comment type="caution">
    <text evidence="2">The sequence shown here is derived from an EMBL/GenBank/DDBJ whole genome shotgun (WGS) entry which is preliminary data.</text>
</comment>
<feature type="region of interest" description="Disordered" evidence="1">
    <location>
        <begin position="164"/>
        <end position="189"/>
    </location>
</feature>
<feature type="compositionally biased region" description="Basic residues" evidence="1">
    <location>
        <begin position="10"/>
        <end position="22"/>
    </location>
</feature>
<protein>
    <submittedName>
        <fullName evidence="2">Uncharacterized protein</fullName>
    </submittedName>
</protein>
<keyword evidence="3" id="KW-1185">Reference proteome</keyword>
<evidence type="ECO:0000313" key="3">
    <source>
        <dbReference type="Proteomes" id="UP000320176"/>
    </source>
</evidence>
<evidence type="ECO:0000256" key="1">
    <source>
        <dbReference type="SAM" id="MobiDB-lite"/>
    </source>
</evidence>
<name>A0A5C6B8G3_9BACT</name>
<proteinExistence type="predicted"/>
<reference evidence="2 3" key="1">
    <citation type="submission" date="2019-02" db="EMBL/GenBank/DDBJ databases">
        <title>Deep-cultivation of Planctomycetes and their phenomic and genomic characterization uncovers novel biology.</title>
        <authorList>
            <person name="Wiegand S."/>
            <person name="Jogler M."/>
            <person name="Boedeker C."/>
            <person name="Pinto D."/>
            <person name="Vollmers J."/>
            <person name="Rivas-Marin E."/>
            <person name="Kohn T."/>
            <person name="Peeters S.H."/>
            <person name="Heuer A."/>
            <person name="Rast P."/>
            <person name="Oberbeckmann S."/>
            <person name="Bunk B."/>
            <person name="Jeske O."/>
            <person name="Meyerdierks A."/>
            <person name="Storesund J.E."/>
            <person name="Kallscheuer N."/>
            <person name="Luecker S."/>
            <person name="Lage O.M."/>
            <person name="Pohl T."/>
            <person name="Merkel B.J."/>
            <person name="Hornburger P."/>
            <person name="Mueller R.-W."/>
            <person name="Bruemmer F."/>
            <person name="Labrenz M."/>
            <person name="Spormann A.M."/>
            <person name="Op Den Camp H."/>
            <person name="Overmann J."/>
            <person name="Amann R."/>
            <person name="Jetten M.S.M."/>
            <person name="Mascher T."/>
            <person name="Medema M.H."/>
            <person name="Devos D.P."/>
            <person name="Kaster A.-K."/>
            <person name="Ovreas L."/>
            <person name="Rohde M."/>
            <person name="Galperin M.Y."/>
            <person name="Jogler C."/>
        </authorList>
    </citation>
    <scope>NUCLEOTIDE SEQUENCE [LARGE SCALE GENOMIC DNA]</scope>
    <source>
        <strain evidence="2 3">Pla52n</strain>
    </source>
</reference>
<accession>A0A5C6B8G3</accession>
<sequence>MRSAREPTKAKSKRSSGRRLRVSPRSSPMTRRGVLPWGMHKPGVLQPFDGGQQVQNFGAIPLHSRAHHPPSIHPPYLSACLDPKSPVLQRLTSTTGLVQPLQHSILDLWLAVTQAGSPPARQSDLASPHVHVLVRRLCEGTDCPVDGARNSLYPSARAQLIGQATNHQTDPRELQQVGDQTGQSSTSVRLPTTRDHRQQFAACLRNGR</sequence>
<organism evidence="2 3">
    <name type="scientific">Stieleria varia</name>
    <dbReference type="NCBI Taxonomy" id="2528005"/>
    <lineage>
        <taxon>Bacteria</taxon>
        <taxon>Pseudomonadati</taxon>
        <taxon>Planctomycetota</taxon>
        <taxon>Planctomycetia</taxon>
        <taxon>Pirellulales</taxon>
        <taxon>Pirellulaceae</taxon>
        <taxon>Stieleria</taxon>
    </lineage>
</organism>
<dbReference type="EMBL" id="SJPN01000001">
    <property type="protein sequence ID" value="TWU07579.1"/>
    <property type="molecule type" value="Genomic_DNA"/>
</dbReference>
<evidence type="ECO:0000313" key="2">
    <source>
        <dbReference type="EMBL" id="TWU07579.1"/>
    </source>
</evidence>
<dbReference type="Proteomes" id="UP000320176">
    <property type="component" value="Unassembled WGS sequence"/>
</dbReference>
<dbReference type="AlphaFoldDB" id="A0A5C6B8G3"/>